<name>G3BBX5_CANTC</name>
<dbReference type="EMBL" id="GL996528">
    <property type="protein sequence ID" value="EGV60105.1"/>
    <property type="molecule type" value="Genomic_DNA"/>
</dbReference>
<evidence type="ECO:0000313" key="3">
    <source>
        <dbReference type="EMBL" id="EGV60105.1"/>
    </source>
</evidence>
<evidence type="ECO:0000313" key="4">
    <source>
        <dbReference type="Proteomes" id="UP000000707"/>
    </source>
</evidence>
<dbReference type="eggNOG" id="KOG4174">
    <property type="taxonomic scope" value="Eukaryota"/>
</dbReference>
<dbReference type="KEGG" id="cten:18246324"/>
<protein>
    <recommendedName>
        <fullName evidence="2">25S rRNA (uridine-N(3))-methyltransferase BMT5-like domain-containing protein</fullName>
    </recommendedName>
</protein>
<feature type="region of interest" description="Disordered" evidence="1">
    <location>
        <begin position="29"/>
        <end position="69"/>
    </location>
</feature>
<proteinExistence type="predicted"/>
<dbReference type="GO" id="GO:0070475">
    <property type="term" value="P:rRNA base methylation"/>
    <property type="evidence" value="ECO:0007669"/>
    <property type="project" value="InterPro"/>
</dbReference>
<dbReference type="InterPro" id="IPR019446">
    <property type="entry name" value="BMT5-like"/>
</dbReference>
<dbReference type="Pfam" id="PF10354">
    <property type="entry name" value="BMT5-like"/>
    <property type="match status" value="1"/>
</dbReference>
<evidence type="ECO:0000256" key="1">
    <source>
        <dbReference type="SAM" id="MobiDB-lite"/>
    </source>
</evidence>
<dbReference type="PANTHER" id="PTHR11538">
    <property type="entry name" value="PHENYLALANYL-TRNA SYNTHETASE"/>
    <property type="match status" value="1"/>
</dbReference>
<feature type="domain" description="25S rRNA (uridine-N(3))-methyltransferase BMT5-like" evidence="2">
    <location>
        <begin position="80"/>
        <end position="273"/>
    </location>
</feature>
<dbReference type="GeneID" id="18246324"/>
<dbReference type="RefSeq" id="XP_006689319.1">
    <property type="nucleotide sequence ID" value="XM_006689256.1"/>
</dbReference>
<dbReference type="GO" id="GO:0005737">
    <property type="term" value="C:cytoplasm"/>
    <property type="evidence" value="ECO:0007669"/>
    <property type="project" value="TreeGrafter"/>
</dbReference>
<dbReference type="HOGENOM" id="CLU_035438_0_1_1"/>
<evidence type="ECO:0000259" key="2">
    <source>
        <dbReference type="Pfam" id="PF10354"/>
    </source>
</evidence>
<dbReference type="PANTHER" id="PTHR11538:SF26">
    <property type="entry name" value="FERREDOXIN-FOLD ANTICODON-BINDING DOMAIN-CONTAINING PROTEIN 1"/>
    <property type="match status" value="1"/>
</dbReference>
<dbReference type="AlphaFoldDB" id="G3BBX5"/>
<feature type="compositionally biased region" description="Polar residues" evidence="1">
    <location>
        <begin position="35"/>
        <end position="52"/>
    </location>
</feature>
<dbReference type="GO" id="GO:0070042">
    <property type="term" value="F:rRNA (uridine-N3-)-methyltransferase activity"/>
    <property type="evidence" value="ECO:0007669"/>
    <property type="project" value="InterPro"/>
</dbReference>
<dbReference type="OrthoDB" id="273345at2759"/>
<dbReference type="STRING" id="590646.G3BBX5"/>
<reference evidence="3 4" key="1">
    <citation type="journal article" date="2011" name="Proc. Natl. Acad. Sci. U.S.A.">
        <title>Comparative genomics of xylose-fermenting fungi for enhanced biofuel production.</title>
        <authorList>
            <person name="Wohlbach D.J."/>
            <person name="Kuo A."/>
            <person name="Sato T.K."/>
            <person name="Potts K.M."/>
            <person name="Salamov A.A."/>
            <person name="LaButti K.M."/>
            <person name="Sun H."/>
            <person name="Clum A."/>
            <person name="Pangilinan J.L."/>
            <person name="Lindquist E.A."/>
            <person name="Lucas S."/>
            <person name="Lapidus A."/>
            <person name="Jin M."/>
            <person name="Gunawan C."/>
            <person name="Balan V."/>
            <person name="Dale B.E."/>
            <person name="Jeffries T.W."/>
            <person name="Zinkel R."/>
            <person name="Barry K.W."/>
            <person name="Grigoriev I.V."/>
            <person name="Gasch A.P."/>
        </authorList>
    </citation>
    <scope>NUCLEOTIDE SEQUENCE [LARGE SCALE GENOMIC DNA]</scope>
    <source>
        <strain evidence="4">ATCC 10573 / BCRC 21748 / CBS 615 / JCM 9827 / NBRC 10315 / NRRL Y-1498 / VKM Y-70</strain>
    </source>
</reference>
<sequence length="312" mass="35522">MVRKLKGKVLAKKGLKGALVRHHLAEVENKKRQETLNGTAEQQKLKQNSIKQGKSKNKHKQQAHQKQKGLIPFNPEEKVLLIGEGDFSFAVSIIKQNHIKPQNLIATSLDSLEQLKAKYSDVDGNLEFLSSEGVRVVHEVDGTNLMASFKLDTKKGRANSIFKHSRLHHIMFNFPHTGRGMKDVDRNIKDHQELMLKYFQSCKQLFQFINDESNSSFGGYNFDSVTGRIVLTLFEGEPYNSWGVKVLAKSENYKVEKSGRFDWGCFPEYHHKRTSSGVRDTTKPAAERDARIYVFEPFVKLGKAVKEDSDSD</sequence>
<feature type="compositionally biased region" description="Basic residues" evidence="1">
    <location>
        <begin position="53"/>
        <end position="67"/>
    </location>
</feature>
<dbReference type="Proteomes" id="UP000000707">
    <property type="component" value="Unassembled WGS sequence"/>
</dbReference>
<accession>G3BBX5</accession>
<gene>
    <name evidence="3" type="ORF">CANTEDRAFT_111886</name>
</gene>
<keyword evidence="4" id="KW-1185">Reference proteome</keyword>
<organism evidence="4">
    <name type="scientific">Candida tenuis (strain ATCC 10573 / BCRC 21748 / CBS 615 / JCM 9827 / NBRC 10315 / NRRL Y-1498 / VKM Y-70)</name>
    <name type="common">Yeast</name>
    <name type="synonym">Yamadazyma tenuis</name>
    <dbReference type="NCBI Taxonomy" id="590646"/>
    <lineage>
        <taxon>Eukaryota</taxon>
        <taxon>Fungi</taxon>
        <taxon>Dikarya</taxon>
        <taxon>Ascomycota</taxon>
        <taxon>Saccharomycotina</taxon>
        <taxon>Pichiomycetes</taxon>
        <taxon>Debaryomycetaceae</taxon>
        <taxon>Yamadazyma</taxon>
    </lineage>
</organism>